<protein>
    <submittedName>
        <fullName evidence="2">(rape) hypothetical protein</fullName>
    </submittedName>
</protein>
<accession>A0A816HUW4</accession>
<dbReference type="Proteomes" id="UP001295469">
    <property type="component" value="Chromosome C03"/>
</dbReference>
<feature type="signal peptide" evidence="1">
    <location>
        <begin position="1"/>
        <end position="18"/>
    </location>
</feature>
<sequence>MCIHYSSFSTLLINKVVLVETFLALDQPVADYNTEATGLTAADVEEHVTLHMAYAQALGITGSRRVEQDCKAAANEVLAIVRGIQSHTFSL</sequence>
<keyword evidence="1" id="KW-0732">Signal</keyword>
<reference evidence="2" key="1">
    <citation type="submission" date="2021-01" db="EMBL/GenBank/DDBJ databases">
        <authorList>
            <consortium name="Genoscope - CEA"/>
            <person name="William W."/>
        </authorList>
    </citation>
    <scope>NUCLEOTIDE SEQUENCE</scope>
</reference>
<organism evidence="2">
    <name type="scientific">Brassica napus</name>
    <name type="common">Rape</name>
    <dbReference type="NCBI Taxonomy" id="3708"/>
    <lineage>
        <taxon>Eukaryota</taxon>
        <taxon>Viridiplantae</taxon>
        <taxon>Streptophyta</taxon>
        <taxon>Embryophyta</taxon>
        <taxon>Tracheophyta</taxon>
        <taxon>Spermatophyta</taxon>
        <taxon>Magnoliopsida</taxon>
        <taxon>eudicotyledons</taxon>
        <taxon>Gunneridae</taxon>
        <taxon>Pentapetalae</taxon>
        <taxon>rosids</taxon>
        <taxon>malvids</taxon>
        <taxon>Brassicales</taxon>
        <taxon>Brassicaceae</taxon>
        <taxon>Brassiceae</taxon>
        <taxon>Brassica</taxon>
    </lineage>
</organism>
<evidence type="ECO:0000256" key="1">
    <source>
        <dbReference type="SAM" id="SignalP"/>
    </source>
</evidence>
<gene>
    <name evidence="2" type="ORF">DARMORV10_C03P02410.1</name>
</gene>
<dbReference type="AlphaFoldDB" id="A0A816HUW4"/>
<feature type="chain" id="PRO_5032747080" evidence="1">
    <location>
        <begin position="19"/>
        <end position="91"/>
    </location>
</feature>
<evidence type="ECO:0000313" key="2">
    <source>
        <dbReference type="EMBL" id="CAF1696381.1"/>
    </source>
</evidence>
<dbReference type="EMBL" id="HG994367">
    <property type="protein sequence ID" value="CAF1696381.1"/>
    <property type="molecule type" value="Genomic_DNA"/>
</dbReference>
<proteinExistence type="predicted"/>
<name>A0A816HUW4_BRANA</name>